<dbReference type="WBParaSite" id="GPLIN_000241600">
    <property type="protein sequence ID" value="GPLIN_000241600"/>
    <property type="gene ID" value="GPLIN_000241600"/>
</dbReference>
<evidence type="ECO:0000313" key="2">
    <source>
        <dbReference type="WBParaSite" id="GPLIN_000241600"/>
    </source>
</evidence>
<protein>
    <submittedName>
        <fullName evidence="2">Uncharacterized protein</fullName>
    </submittedName>
</protein>
<name>A0A183BP80_GLOPA</name>
<dbReference type="AlphaFoldDB" id="A0A183BP80"/>
<dbReference type="Proteomes" id="UP000050741">
    <property type="component" value="Unassembled WGS sequence"/>
</dbReference>
<sequence>MALYLKPQKMKLFAMLMLRCAFIMHLSSLFQNGTLATLKELQTSYRELKGMREEFNTFIIEVELELIKQLK</sequence>
<proteinExistence type="predicted"/>
<evidence type="ECO:0000313" key="1">
    <source>
        <dbReference type="Proteomes" id="UP000050741"/>
    </source>
</evidence>
<reference evidence="2" key="2">
    <citation type="submission" date="2016-06" db="UniProtKB">
        <authorList>
            <consortium name="WormBaseParasite"/>
        </authorList>
    </citation>
    <scope>IDENTIFICATION</scope>
</reference>
<keyword evidence="1" id="KW-1185">Reference proteome</keyword>
<accession>A0A183BP80</accession>
<organism evidence="1 2">
    <name type="scientific">Globodera pallida</name>
    <name type="common">Potato cyst nematode worm</name>
    <name type="synonym">Heterodera pallida</name>
    <dbReference type="NCBI Taxonomy" id="36090"/>
    <lineage>
        <taxon>Eukaryota</taxon>
        <taxon>Metazoa</taxon>
        <taxon>Ecdysozoa</taxon>
        <taxon>Nematoda</taxon>
        <taxon>Chromadorea</taxon>
        <taxon>Rhabditida</taxon>
        <taxon>Tylenchina</taxon>
        <taxon>Tylenchomorpha</taxon>
        <taxon>Tylenchoidea</taxon>
        <taxon>Heteroderidae</taxon>
        <taxon>Heteroderinae</taxon>
        <taxon>Globodera</taxon>
    </lineage>
</organism>
<reference evidence="1" key="1">
    <citation type="submission" date="2014-05" db="EMBL/GenBank/DDBJ databases">
        <title>The genome and life-stage specific transcriptomes of Globodera pallida elucidate key aspects of plant parasitism by a cyst nematode.</title>
        <authorList>
            <person name="Cotton J.A."/>
            <person name="Lilley C.J."/>
            <person name="Jones L.M."/>
            <person name="Kikuchi T."/>
            <person name="Reid A.J."/>
            <person name="Thorpe P."/>
            <person name="Tsai I.J."/>
            <person name="Beasley H."/>
            <person name="Blok V."/>
            <person name="Cock P.J.A."/>
            <person name="Van den Akker S.E."/>
            <person name="Holroyd N."/>
            <person name="Hunt M."/>
            <person name="Mantelin S."/>
            <person name="Naghra H."/>
            <person name="Pain A."/>
            <person name="Palomares-Rius J.E."/>
            <person name="Zarowiecki M."/>
            <person name="Berriman M."/>
            <person name="Jones J.T."/>
            <person name="Urwin P.E."/>
        </authorList>
    </citation>
    <scope>NUCLEOTIDE SEQUENCE [LARGE SCALE GENOMIC DNA]</scope>
    <source>
        <strain evidence="1">Lindley</strain>
    </source>
</reference>